<evidence type="ECO:0000256" key="5">
    <source>
        <dbReference type="RuleBase" id="RU003829"/>
    </source>
</evidence>
<dbReference type="InterPro" id="IPR001373">
    <property type="entry name" value="Cullin_N"/>
</dbReference>
<sequence>GAFANSVSQKQPRNQGLLIDTRGQVLAHSPELYRVQWSRREITDRKPSDSTKRTPDIAEISRSYYSQKGRTNSPPNSPLTVLYLRTNLAVPASSAQLSTPYPQIISERNCVSCNHCTTSTRLLQLTVIPATSDSDGVHRSLKHWIIRSLKNDRILVGAATVNNDDKVGFPVQFVRELVVFFNGTRGESVYHKDFRRLLERDTLNEDVYHNHRNNVFEAFVVFAVCCVEAIKRWTVYDLATKYENGGELAHWLKGEFTDRKVRGSNPTSASRLPLSRLGKPGSIPAFVLPSGNMTVRRRKDATAVRTSISSLLVDQVMFRASVDFAEKWGQLSQIVFRLIRCESVSRDSWSASFSDVYTLCNSRPVSHAPTLYSATAALISARVKEIATELEQLDDSKLLPAYVHHWTTFHKGLTYLDNLYRFVNQQYVRTLRPTEAEMCYSAVLPMADRHTMEILEVGLAHWKLYLLDLIKDRLSACLVREVQNDRMGIDGQQDCIHASVESFRRVGELRDNERAGMDIYNKIFQAPLLESTKTFYTSWAASRETELACSQYVNEALILREEEKNRALRYYKRSFLKVQALFQEVVVKARLDFINQSVRHLVAEEHKSELRNLFQLLAPDNLCSELSHWFGQHIMQLIREAIAGLPRDLALAPAHFVENLLSIRNRFIQFIDEIFDGMSLFRNQMDKAFNQAINDRTVVNTASGASGPKSSGPRPSELLSRYMDGLLRKSSKSSESELESKLTESISIFKYIDEKDVFQKYYQRMLCKRLISNTPSSMELEESVINQLKAVCGYEFTGKFHRMFNDVQLAPELNRKFDDFLATNNVHFRFGHHFNVLTQCSWPINLTGVVEFKLPDELQQCTSQFEAFYAASYQGRKMRWAHQSSTVELTLLFADKPYQIQAPTLHASILLLFDVLDSDVILVRDLSSSIQLISADTVAGGSSSETPPTAVAATPGSSNDAMDTTPDSVNGAPSDQIHRILGPLLEINILSLEPADSSFSETDKPTFSPSTRIILNRAFKNKRLKFRVNFGSQVKETTQTDAEQVERQVNEDRRYFIQAAIVRVMKSRKQIDHVSLIKSVFQQASGRFQPSIPLIKRCVETLIDKGYIERSPYDPDQYNYLA</sequence>
<dbReference type="GO" id="GO:0006511">
    <property type="term" value="P:ubiquitin-dependent protein catabolic process"/>
    <property type="evidence" value="ECO:0007669"/>
    <property type="project" value="InterPro"/>
</dbReference>
<reference evidence="8" key="1">
    <citation type="journal article" date="2011" name="Genome Biol.">
        <title>The draft genome of the carcinogenic human liver fluke Clonorchis sinensis.</title>
        <authorList>
            <person name="Wang X."/>
            <person name="Chen W."/>
            <person name="Huang Y."/>
            <person name="Sun J."/>
            <person name="Men J."/>
            <person name="Liu H."/>
            <person name="Luo F."/>
            <person name="Guo L."/>
            <person name="Lv X."/>
            <person name="Deng C."/>
            <person name="Zhou C."/>
            <person name="Fan Y."/>
            <person name="Li X."/>
            <person name="Huang L."/>
            <person name="Hu Y."/>
            <person name="Liang C."/>
            <person name="Hu X."/>
            <person name="Xu J."/>
            <person name="Yu X."/>
        </authorList>
    </citation>
    <scope>NUCLEOTIDE SEQUENCE [LARGE SCALE GENOMIC DNA]</scope>
    <source>
        <strain evidence="8">Henan</strain>
    </source>
</reference>
<gene>
    <name evidence="8" type="ORF">CLF_112684</name>
</gene>
<evidence type="ECO:0000256" key="4">
    <source>
        <dbReference type="PROSITE-ProRule" id="PRU00330"/>
    </source>
</evidence>
<dbReference type="Gene3D" id="1.20.1310.10">
    <property type="entry name" value="Cullin Repeats"/>
    <property type="match status" value="4"/>
</dbReference>
<feature type="compositionally biased region" description="Polar residues" evidence="6">
    <location>
        <begin position="955"/>
        <end position="964"/>
    </location>
</feature>
<dbReference type="SUPFAM" id="SSF74788">
    <property type="entry name" value="Cullin repeat-like"/>
    <property type="match status" value="1"/>
</dbReference>
<accession>G7YMN3</accession>
<dbReference type="InterPro" id="IPR036388">
    <property type="entry name" value="WH-like_DNA-bd_sf"/>
</dbReference>
<name>G7YMN3_CLOSI</name>
<dbReference type="InterPro" id="IPR016158">
    <property type="entry name" value="Cullin_homology"/>
</dbReference>
<dbReference type="InterPro" id="IPR019559">
    <property type="entry name" value="Cullin_neddylation_domain"/>
</dbReference>
<dbReference type="InterPro" id="IPR059120">
    <property type="entry name" value="Cullin-like_AB"/>
</dbReference>
<evidence type="ECO:0000256" key="2">
    <source>
        <dbReference type="ARBA" id="ARBA00022499"/>
    </source>
</evidence>
<comment type="similarity">
    <text evidence="1 4 5">Belongs to the cullin family.</text>
</comment>
<dbReference type="Pfam" id="PF00888">
    <property type="entry name" value="Cullin"/>
    <property type="match status" value="1"/>
</dbReference>
<dbReference type="Proteomes" id="UP000008909">
    <property type="component" value="Unassembled WGS sequence"/>
</dbReference>
<dbReference type="FunFam" id="1.20.1310.10:FF:000002">
    <property type="entry name" value="cullin-3 isoform X1"/>
    <property type="match status" value="1"/>
</dbReference>
<dbReference type="SUPFAM" id="SSF75632">
    <property type="entry name" value="Cullin homology domain"/>
    <property type="match status" value="1"/>
</dbReference>
<dbReference type="AlphaFoldDB" id="G7YMN3"/>
<keyword evidence="2" id="KW-1017">Isopeptide bond</keyword>
<dbReference type="FunFam" id="1.10.10.10:FF:000014">
    <property type="entry name" value="Cullin 1"/>
    <property type="match status" value="1"/>
</dbReference>
<reference key="2">
    <citation type="submission" date="2011-10" db="EMBL/GenBank/DDBJ databases">
        <title>The genome and transcriptome sequence of Clonorchis sinensis provide insights into the carcinogenic liver fluke.</title>
        <authorList>
            <person name="Wang X."/>
            <person name="Huang Y."/>
            <person name="Chen W."/>
            <person name="Liu H."/>
            <person name="Guo L."/>
            <person name="Chen Y."/>
            <person name="Luo F."/>
            <person name="Zhou W."/>
            <person name="Sun J."/>
            <person name="Mao Q."/>
            <person name="Liang P."/>
            <person name="Zhou C."/>
            <person name="Tian Y."/>
            <person name="Men J."/>
            <person name="Lv X."/>
            <person name="Huang L."/>
            <person name="Zhou J."/>
            <person name="Hu Y."/>
            <person name="Li R."/>
            <person name="Zhang F."/>
            <person name="Lei H."/>
            <person name="Li X."/>
            <person name="Hu X."/>
            <person name="Liang C."/>
            <person name="Xu J."/>
            <person name="Wu Z."/>
            <person name="Yu X."/>
        </authorList>
    </citation>
    <scope>NUCLEOTIDE SEQUENCE</scope>
    <source>
        <strain>Henan</strain>
    </source>
</reference>
<feature type="domain" description="Cullin family profile" evidence="7">
    <location>
        <begin position="714"/>
        <end position="932"/>
    </location>
</feature>
<dbReference type="InterPro" id="IPR036317">
    <property type="entry name" value="Cullin_homology_sf"/>
</dbReference>
<dbReference type="InterPro" id="IPR016159">
    <property type="entry name" value="Cullin_repeat-like_dom_sf"/>
</dbReference>
<proteinExistence type="inferred from homology"/>
<dbReference type="GO" id="GO:0031625">
    <property type="term" value="F:ubiquitin protein ligase binding"/>
    <property type="evidence" value="ECO:0007669"/>
    <property type="project" value="InterPro"/>
</dbReference>
<feature type="region of interest" description="Disordered" evidence="6">
    <location>
        <begin position="43"/>
        <end position="76"/>
    </location>
</feature>
<dbReference type="Gene3D" id="1.10.10.10">
    <property type="entry name" value="Winged helix-like DNA-binding domain superfamily/Winged helix DNA-binding domain"/>
    <property type="match status" value="1"/>
</dbReference>
<evidence type="ECO:0000259" key="7">
    <source>
        <dbReference type="PROSITE" id="PS50069"/>
    </source>
</evidence>
<dbReference type="PANTHER" id="PTHR11932">
    <property type="entry name" value="CULLIN"/>
    <property type="match status" value="1"/>
</dbReference>
<dbReference type="PROSITE" id="PS50069">
    <property type="entry name" value="CULLIN_2"/>
    <property type="match status" value="1"/>
</dbReference>
<dbReference type="EMBL" id="DF143791">
    <property type="protein sequence ID" value="GAA54214.1"/>
    <property type="molecule type" value="Genomic_DNA"/>
</dbReference>
<keyword evidence="3" id="KW-0832">Ubl conjugation</keyword>
<protein>
    <submittedName>
        <fullName evidence="8">Cullin 2</fullName>
    </submittedName>
</protein>
<evidence type="ECO:0000256" key="3">
    <source>
        <dbReference type="ARBA" id="ARBA00022843"/>
    </source>
</evidence>
<evidence type="ECO:0000256" key="6">
    <source>
        <dbReference type="SAM" id="MobiDB-lite"/>
    </source>
</evidence>
<dbReference type="Pfam" id="PF26557">
    <property type="entry name" value="Cullin_AB"/>
    <property type="match status" value="1"/>
</dbReference>
<feature type="compositionally biased region" description="Polar residues" evidence="6">
    <location>
        <begin position="937"/>
        <end position="947"/>
    </location>
</feature>
<dbReference type="Gene3D" id="3.30.230.130">
    <property type="entry name" value="Cullin, Chain C, Domain 2"/>
    <property type="match status" value="1"/>
</dbReference>
<dbReference type="SUPFAM" id="SSF46785">
    <property type="entry name" value="Winged helix' DNA-binding domain"/>
    <property type="match status" value="1"/>
</dbReference>
<evidence type="ECO:0000256" key="1">
    <source>
        <dbReference type="ARBA" id="ARBA00006019"/>
    </source>
</evidence>
<feature type="region of interest" description="Disordered" evidence="6">
    <location>
        <begin position="937"/>
        <end position="964"/>
    </location>
</feature>
<feature type="compositionally biased region" description="Basic and acidic residues" evidence="6">
    <location>
        <begin position="43"/>
        <end position="56"/>
    </location>
</feature>
<dbReference type="InterPro" id="IPR045093">
    <property type="entry name" value="Cullin"/>
</dbReference>
<keyword evidence="9" id="KW-1185">Reference proteome</keyword>
<feature type="non-terminal residue" evidence="8">
    <location>
        <position position="1"/>
    </location>
</feature>
<evidence type="ECO:0000313" key="9">
    <source>
        <dbReference type="Proteomes" id="UP000008909"/>
    </source>
</evidence>
<organism evidence="8 9">
    <name type="scientific">Clonorchis sinensis</name>
    <name type="common">Chinese liver fluke</name>
    <dbReference type="NCBI Taxonomy" id="79923"/>
    <lineage>
        <taxon>Eukaryota</taxon>
        <taxon>Metazoa</taxon>
        <taxon>Spiralia</taxon>
        <taxon>Lophotrochozoa</taxon>
        <taxon>Platyhelminthes</taxon>
        <taxon>Trematoda</taxon>
        <taxon>Digenea</taxon>
        <taxon>Opisthorchiida</taxon>
        <taxon>Opisthorchiata</taxon>
        <taxon>Opisthorchiidae</taxon>
        <taxon>Clonorchis</taxon>
    </lineage>
</organism>
<dbReference type="InterPro" id="IPR016157">
    <property type="entry name" value="Cullin_CS"/>
</dbReference>
<dbReference type="SMART" id="SM00182">
    <property type="entry name" value="CULLIN"/>
    <property type="match status" value="1"/>
</dbReference>
<feature type="compositionally biased region" description="Polar residues" evidence="6">
    <location>
        <begin position="63"/>
        <end position="74"/>
    </location>
</feature>
<dbReference type="GO" id="GO:0031461">
    <property type="term" value="C:cullin-RING ubiquitin ligase complex"/>
    <property type="evidence" value="ECO:0007669"/>
    <property type="project" value="InterPro"/>
</dbReference>
<dbReference type="PROSITE" id="PS01256">
    <property type="entry name" value="CULLIN_1"/>
    <property type="match status" value="1"/>
</dbReference>
<evidence type="ECO:0000313" key="8">
    <source>
        <dbReference type="EMBL" id="GAA54214.1"/>
    </source>
</evidence>
<dbReference type="SMART" id="SM00884">
    <property type="entry name" value="Cullin_Nedd8"/>
    <property type="match status" value="1"/>
</dbReference>
<dbReference type="Pfam" id="PF10557">
    <property type="entry name" value="Cullin_Nedd8"/>
    <property type="match status" value="1"/>
</dbReference>
<dbReference type="InterPro" id="IPR036390">
    <property type="entry name" value="WH_DNA-bd_sf"/>
</dbReference>